<proteinExistence type="predicted"/>
<dbReference type="Gene3D" id="3.60.15.10">
    <property type="entry name" value="Ribonuclease Z/Hydroxyacylglutathione hydrolase-like"/>
    <property type="match status" value="1"/>
</dbReference>
<dbReference type="AlphaFoldDB" id="A0A1W0WPU1"/>
<dbReference type="InterPro" id="IPR036866">
    <property type="entry name" value="RibonucZ/Hydroxyglut_hydro"/>
</dbReference>
<feature type="region of interest" description="Disordered" evidence="1">
    <location>
        <begin position="278"/>
        <end position="311"/>
    </location>
</feature>
<dbReference type="PANTHER" id="PTHR46504:SF2">
    <property type="entry name" value="TRNASE Z TRZ1"/>
    <property type="match status" value="1"/>
</dbReference>
<organism evidence="2 3">
    <name type="scientific">Hypsibius exemplaris</name>
    <name type="common">Freshwater tardigrade</name>
    <dbReference type="NCBI Taxonomy" id="2072580"/>
    <lineage>
        <taxon>Eukaryota</taxon>
        <taxon>Metazoa</taxon>
        <taxon>Ecdysozoa</taxon>
        <taxon>Tardigrada</taxon>
        <taxon>Eutardigrada</taxon>
        <taxon>Parachela</taxon>
        <taxon>Hypsibioidea</taxon>
        <taxon>Hypsibiidae</taxon>
        <taxon>Hypsibius</taxon>
    </lineage>
</organism>
<feature type="compositionally biased region" description="Pro residues" evidence="1">
    <location>
        <begin position="280"/>
        <end position="289"/>
    </location>
</feature>
<reference evidence="3" key="1">
    <citation type="submission" date="2017-01" db="EMBL/GenBank/DDBJ databases">
        <title>Comparative genomics of anhydrobiosis in the tardigrade Hypsibius dujardini.</title>
        <authorList>
            <person name="Yoshida Y."/>
            <person name="Koutsovoulos G."/>
            <person name="Laetsch D."/>
            <person name="Stevens L."/>
            <person name="Kumar S."/>
            <person name="Horikawa D."/>
            <person name="Ishino K."/>
            <person name="Komine S."/>
            <person name="Tomita M."/>
            <person name="Blaxter M."/>
            <person name="Arakawa K."/>
        </authorList>
    </citation>
    <scope>NUCLEOTIDE SEQUENCE [LARGE SCALE GENOMIC DNA]</scope>
    <source>
        <strain evidence="3">Z151</strain>
    </source>
</reference>
<protein>
    <submittedName>
        <fullName evidence="2">Ribonuclease Z, chloroplastic</fullName>
    </submittedName>
</protein>
<sequence>MPLGNAGLVTDQIIQRDCPAPQWFRMNQEFRIGFPATGQEYFLNCWSVSGLESCVTVRTNQSRFAFDIGHATRSSINCDGSSSPTAMWTIAARWPSTSVSGYEGDDAGNFYCPLDIQQTLKNICQSYAAMARGKRQSQRLEKPTIASPKILSVKIGEDFPVSPNRTMRPFRTTHRVPSNSYLIYKQEKSLLPQYQNLTGYEIGALVAAGTEVHEKHSVPDIAYTGDTTFDCFLDPANADILQARILITEATYIDDRQSPAKVKERGLTHLMDIAKLRTPDVPPPLPPPISNDVGHTAAEDNPPPQYSQEFLDLPPSYSEIAQEDPVWSAGSGYSIPNRTIR</sequence>
<evidence type="ECO:0000256" key="1">
    <source>
        <dbReference type="SAM" id="MobiDB-lite"/>
    </source>
</evidence>
<evidence type="ECO:0000313" key="3">
    <source>
        <dbReference type="Proteomes" id="UP000192578"/>
    </source>
</evidence>
<accession>A0A1W0WPU1</accession>
<evidence type="ECO:0000313" key="2">
    <source>
        <dbReference type="EMBL" id="OQV17199.1"/>
    </source>
</evidence>
<dbReference type="EMBL" id="MTYJ01000064">
    <property type="protein sequence ID" value="OQV17199.1"/>
    <property type="molecule type" value="Genomic_DNA"/>
</dbReference>
<dbReference type="Proteomes" id="UP000192578">
    <property type="component" value="Unassembled WGS sequence"/>
</dbReference>
<dbReference type="SUPFAM" id="SSF56281">
    <property type="entry name" value="Metallo-hydrolase/oxidoreductase"/>
    <property type="match status" value="1"/>
</dbReference>
<keyword evidence="3" id="KW-1185">Reference proteome</keyword>
<name>A0A1W0WPU1_HYPEX</name>
<dbReference type="PANTHER" id="PTHR46504">
    <property type="entry name" value="TRNASE Z TRZ1"/>
    <property type="match status" value="1"/>
</dbReference>
<comment type="caution">
    <text evidence="2">The sequence shown here is derived from an EMBL/GenBank/DDBJ whole genome shotgun (WGS) entry which is preliminary data.</text>
</comment>
<dbReference type="OrthoDB" id="527344at2759"/>
<gene>
    <name evidence="2" type="ORF">BV898_08692</name>
</gene>